<protein>
    <recommendedName>
        <fullName evidence="3">Phage head morphogenesis domain-containing protein</fullName>
    </recommendedName>
</protein>
<dbReference type="Proteomes" id="UP000632659">
    <property type="component" value="Unassembled WGS sequence"/>
</dbReference>
<accession>A0A8J6U1A2</accession>
<dbReference type="EMBL" id="JACRTL010000011">
    <property type="protein sequence ID" value="MBC8612057.1"/>
    <property type="molecule type" value="Genomic_DNA"/>
</dbReference>
<organism evidence="1 2">
    <name type="scientific">Massiliimalia timonensis</name>
    <dbReference type="NCBI Taxonomy" id="1987501"/>
    <lineage>
        <taxon>Bacteria</taxon>
        <taxon>Bacillati</taxon>
        <taxon>Bacillota</taxon>
        <taxon>Clostridia</taxon>
        <taxon>Eubacteriales</taxon>
        <taxon>Oscillospiraceae</taxon>
        <taxon>Massiliimalia</taxon>
    </lineage>
</organism>
<evidence type="ECO:0000313" key="1">
    <source>
        <dbReference type="EMBL" id="MBC8612057.1"/>
    </source>
</evidence>
<name>A0A8J6U1A2_9FIRM</name>
<proteinExistence type="predicted"/>
<reference evidence="1" key="1">
    <citation type="submission" date="2020-08" db="EMBL/GenBank/DDBJ databases">
        <title>Genome public.</title>
        <authorList>
            <person name="Liu C."/>
            <person name="Sun Q."/>
        </authorList>
    </citation>
    <scope>NUCLEOTIDE SEQUENCE</scope>
    <source>
        <strain evidence="1">NSJ-15</strain>
    </source>
</reference>
<sequence>MPYGHIKQYRDLVKEAQKKRIQVTKEQQKEIRRIYAELVDDLSSRLSRHSDKTLTYRWLKDYAKELKRESKGVYQTVRNLTEKNMLETANAVTDAERSFWGGIMPELSERFSDVFSSIPKEAVDELLSGGIYQDFTGLSERIWNYRKKFDRDIQYIINQGIIAKKSAYDLAKDLEIYLDPKAKKPFDWSRVYPGVRKSVDYNAQRLARTAVTHAYQMSFQRSTKDNPFIEKYKWLSSNGGRTCELCRQRDGRLFEKDELPLDHPNGMCTVAAVIPKSYEEIAGELADWVNNGENMSISQWVGANLESDTALDKIRRKAKGKLYGEKLISYQELPKSIKDQYENGLKRANEHCRRVLEHFAEKVDYAVDGNKKSSYNKAKNRICINPNTDISTIAHELFHKADQGIAEKYHFYEALQEDYVDLLRRADDDVLRYITQHFPGVLTYDITGEACISEKYRGISDILDGVTNKSVSLGFGHQQSYWNSNKMNLPREAWAQFGRILYINDPQVIEMMKDLFPKFTLQAVKALKGLAK</sequence>
<keyword evidence="2" id="KW-1185">Reference proteome</keyword>
<dbReference type="AlphaFoldDB" id="A0A8J6U1A2"/>
<gene>
    <name evidence="1" type="ORF">H8702_13245</name>
</gene>
<evidence type="ECO:0000313" key="2">
    <source>
        <dbReference type="Proteomes" id="UP000632659"/>
    </source>
</evidence>
<comment type="caution">
    <text evidence="1">The sequence shown here is derived from an EMBL/GenBank/DDBJ whole genome shotgun (WGS) entry which is preliminary data.</text>
</comment>
<dbReference type="RefSeq" id="WP_187536879.1">
    <property type="nucleotide sequence ID" value="NZ_JACRTL010000011.1"/>
</dbReference>
<evidence type="ECO:0008006" key="3">
    <source>
        <dbReference type="Google" id="ProtNLM"/>
    </source>
</evidence>